<protein>
    <submittedName>
        <fullName evidence="3">Adenylyl-sulfate kinase</fullName>
        <ecNumber evidence="3">2.7.1.25</ecNumber>
    </submittedName>
</protein>
<dbReference type="SUPFAM" id="SSF52540">
    <property type="entry name" value="P-loop containing nucleoside triphosphate hydrolases"/>
    <property type="match status" value="1"/>
</dbReference>
<dbReference type="GO" id="GO:0005524">
    <property type="term" value="F:ATP binding"/>
    <property type="evidence" value="ECO:0007669"/>
    <property type="project" value="InterPro"/>
</dbReference>
<dbReference type="PANTHER" id="PTHR42700:SF1">
    <property type="entry name" value="SULFATE ADENYLYLTRANSFERASE"/>
    <property type="match status" value="1"/>
</dbReference>
<dbReference type="GO" id="GO:0010134">
    <property type="term" value="P:sulfate assimilation via adenylyl sulfate reduction"/>
    <property type="evidence" value="ECO:0007669"/>
    <property type="project" value="TreeGrafter"/>
</dbReference>
<feature type="domain" description="APS kinase" evidence="2">
    <location>
        <begin position="1"/>
        <end position="73"/>
    </location>
</feature>
<dbReference type="InterPro" id="IPR027417">
    <property type="entry name" value="P-loop_NTPase"/>
</dbReference>
<dbReference type="PANTHER" id="PTHR42700">
    <property type="entry name" value="SULFATE ADENYLYLTRANSFERASE"/>
    <property type="match status" value="1"/>
</dbReference>
<dbReference type="GO" id="GO:0005737">
    <property type="term" value="C:cytoplasm"/>
    <property type="evidence" value="ECO:0007669"/>
    <property type="project" value="TreeGrafter"/>
</dbReference>
<evidence type="ECO:0000313" key="3">
    <source>
        <dbReference type="EMBL" id="HDD45451.1"/>
    </source>
</evidence>
<dbReference type="EC" id="2.7.1.25" evidence="3"/>
<evidence type="ECO:0000256" key="1">
    <source>
        <dbReference type="ARBA" id="ARBA00022679"/>
    </source>
</evidence>
<name>A0A7C0YB74_DESA2</name>
<proteinExistence type="predicted"/>
<gene>
    <name evidence="3" type="ORF">ENG63_11455</name>
</gene>
<dbReference type="EMBL" id="DRBS01000425">
    <property type="protein sequence ID" value="HDD45451.1"/>
    <property type="molecule type" value="Genomic_DNA"/>
</dbReference>
<dbReference type="InterPro" id="IPR059117">
    <property type="entry name" value="APS_kinase_dom"/>
</dbReference>
<dbReference type="GO" id="GO:0004020">
    <property type="term" value="F:adenylylsulfate kinase activity"/>
    <property type="evidence" value="ECO:0007669"/>
    <property type="project" value="UniProtKB-EC"/>
</dbReference>
<sequence length="96" mass="11305">AAFVSPYKKDREFVRSKFKKDEFIEVYVKCPVEVCEKRDPKGMYKKARQGLIKEYTGVSAPYEEPENPDLIIDTTKLSIEESVKIIYNYLKNKGWF</sequence>
<dbReference type="GO" id="GO:0004781">
    <property type="term" value="F:sulfate adenylyltransferase (ATP) activity"/>
    <property type="evidence" value="ECO:0007669"/>
    <property type="project" value="TreeGrafter"/>
</dbReference>
<dbReference type="InterPro" id="IPR050512">
    <property type="entry name" value="Sulf_AdTrans/APS_kinase"/>
</dbReference>
<feature type="non-terminal residue" evidence="3">
    <location>
        <position position="1"/>
    </location>
</feature>
<keyword evidence="1 3" id="KW-0808">Transferase</keyword>
<dbReference type="Pfam" id="PF01583">
    <property type="entry name" value="APS_kinase"/>
    <property type="match status" value="1"/>
</dbReference>
<dbReference type="Gene3D" id="3.40.50.300">
    <property type="entry name" value="P-loop containing nucleotide triphosphate hydrolases"/>
    <property type="match status" value="1"/>
</dbReference>
<dbReference type="AlphaFoldDB" id="A0A7C0YB74"/>
<keyword evidence="3" id="KW-0418">Kinase</keyword>
<organism evidence="3">
    <name type="scientific">Desulfofervidus auxilii</name>
    <dbReference type="NCBI Taxonomy" id="1621989"/>
    <lineage>
        <taxon>Bacteria</taxon>
        <taxon>Pseudomonadati</taxon>
        <taxon>Thermodesulfobacteriota</taxon>
        <taxon>Candidatus Desulfofervidia</taxon>
        <taxon>Candidatus Desulfofervidales</taxon>
        <taxon>Candidatus Desulfofervidaceae</taxon>
        <taxon>Candidatus Desulfofervidus</taxon>
    </lineage>
</organism>
<dbReference type="Proteomes" id="UP000886289">
    <property type="component" value="Unassembled WGS sequence"/>
</dbReference>
<dbReference type="CDD" id="cd02027">
    <property type="entry name" value="APSK"/>
    <property type="match status" value="1"/>
</dbReference>
<comment type="caution">
    <text evidence="3">The sequence shown here is derived from an EMBL/GenBank/DDBJ whole genome shotgun (WGS) entry which is preliminary data.</text>
</comment>
<evidence type="ECO:0000259" key="2">
    <source>
        <dbReference type="Pfam" id="PF01583"/>
    </source>
</evidence>
<accession>A0A7C0YB74</accession>
<dbReference type="GO" id="GO:0019379">
    <property type="term" value="P:sulfate assimilation, phosphoadenylyl sulfate reduction by phosphoadenylyl-sulfate reductase (thioredoxin)"/>
    <property type="evidence" value="ECO:0007669"/>
    <property type="project" value="TreeGrafter"/>
</dbReference>
<reference evidence="3" key="1">
    <citation type="journal article" date="2020" name="mSystems">
        <title>Genome- and Community-Level Interaction Insights into Carbon Utilization and Element Cycling Functions of Hydrothermarchaeota in Hydrothermal Sediment.</title>
        <authorList>
            <person name="Zhou Z."/>
            <person name="Liu Y."/>
            <person name="Xu W."/>
            <person name="Pan J."/>
            <person name="Luo Z.H."/>
            <person name="Li M."/>
        </authorList>
    </citation>
    <scope>NUCLEOTIDE SEQUENCE [LARGE SCALE GENOMIC DNA]</scope>
    <source>
        <strain evidence="3">HyVt-233</strain>
    </source>
</reference>